<dbReference type="PANTHER" id="PTHR31234:SF55">
    <property type="entry name" value="LATE EMBRYOGENESIS ABUNDANT (LEA) HYDROXYPROLINE-RICH GLYCOPROTEIN FAMILY"/>
    <property type="match status" value="1"/>
</dbReference>
<sequence>MINHHNFLDASMDVDFKLTLCVKALSGAKAFESVVVLVNYRQEILSTIELESFYVENQKMDTKEIPTYYPAQPRATFFRRFFAALIAVFIIFGVILLIVWLVLRPRVPSFSVDSLTLTSLNTSTSPSQISGTWSFHFSVANPNHKLHVYYDEIEARLFYRNSLLSQNQLPPFDQGTKSITTMDAHLVASSAYLNSDLVNKLKDDRSRGSVKFDVQMMAVVRFKAGGWRARRRFLRVFCDDLTVSFSSNSTKGNLSGGPRRCSVGI</sequence>
<dbReference type="Proteomes" id="UP000596660">
    <property type="component" value="Unplaced"/>
</dbReference>
<comment type="subcellular location">
    <subcellularLocation>
        <location evidence="1">Membrane</location>
        <topology evidence="1">Single-pass membrane protein</topology>
    </subcellularLocation>
</comment>
<dbReference type="OMA" id="ARRICFV"/>
<protein>
    <recommendedName>
        <fullName evidence="6">Late embryogenesis abundant protein LEA-2 subgroup domain-containing protein</fullName>
    </recommendedName>
</protein>
<dbReference type="Gramene" id="AUR62001543-RA">
    <property type="protein sequence ID" value="AUR62001543-RA:cds"/>
    <property type="gene ID" value="AUR62001543"/>
</dbReference>
<keyword evidence="8" id="KW-1185">Reference proteome</keyword>
<evidence type="ECO:0000313" key="8">
    <source>
        <dbReference type="Proteomes" id="UP000596660"/>
    </source>
</evidence>
<reference evidence="7" key="2">
    <citation type="submission" date="2021-03" db="UniProtKB">
        <authorList>
            <consortium name="EnsemblPlants"/>
        </authorList>
    </citation>
    <scope>IDENTIFICATION</scope>
</reference>
<dbReference type="AlphaFoldDB" id="A0A803KR86"/>
<evidence type="ECO:0000256" key="2">
    <source>
        <dbReference type="ARBA" id="ARBA00022692"/>
    </source>
</evidence>
<evidence type="ECO:0000256" key="3">
    <source>
        <dbReference type="ARBA" id="ARBA00022989"/>
    </source>
</evidence>
<dbReference type="InterPro" id="IPR044839">
    <property type="entry name" value="NDR1-like"/>
</dbReference>
<accession>A0A803KR86</accession>
<dbReference type="GO" id="GO:0098542">
    <property type="term" value="P:defense response to other organism"/>
    <property type="evidence" value="ECO:0007669"/>
    <property type="project" value="InterPro"/>
</dbReference>
<reference evidence="7" key="1">
    <citation type="journal article" date="2017" name="Nature">
        <title>The genome of Chenopodium quinoa.</title>
        <authorList>
            <person name="Jarvis D.E."/>
            <person name="Ho Y.S."/>
            <person name="Lightfoot D.J."/>
            <person name="Schmoeckel S.M."/>
            <person name="Li B."/>
            <person name="Borm T.J.A."/>
            <person name="Ohyanagi H."/>
            <person name="Mineta K."/>
            <person name="Michell C.T."/>
            <person name="Saber N."/>
            <person name="Kharbatia N.M."/>
            <person name="Rupper R.R."/>
            <person name="Sharp A.R."/>
            <person name="Dally N."/>
            <person name="Boughton B.A."/>
            <person name="Woo Y.H."/>
            <person name="Gao G."/>
            <person name="Schijlen E.G.W.M."/>
            <person name="Guo X."/>
            <person name="Momin A.A."/>
            <person name="Negrao S."/>
            <person name="Al-Babili S."/>
            <person name="Gehring C."/>
            <person name="Roessner U."/>
            <person name="Jung C."/>
            <person name="Murphy K."/>
            <person name="Arold S.T."/>
            <person name="Gojobori T."/>
            <person name="van der Linden C.G."/>
            <person name="van Loo E.N."/>
            <person name="Jellen E.N."/>
            <person name="Maughan P.J."/>
            <person name="Tester M."/>
        </authorList>
    </citation>
    <scope>NUCLEOTIDE SEQUENCE [LARGE SCALE GENOMIC DNA]</scope>
    <source>
        <strain evidence="7">cv. PI 614886</strain>
    </source>
</reference>
<keyword evidence="2 5" id="KW-0812">Transmembrane</keyword>
<evidence type="ECO:0000259" key="6">
    <source>
        <dbReference type="Pfam" id="PF03168"/>
    </source>
</evidence>
<name>A0A803KR86_CHEQI</name>
<evidence type="ECO:0000313" key="7">
    <source>
        <dbReference type="EnsemblPlants" id="AUR62001543-RA:cds"/>
    </source>
</evidence>
<organism evidence="7 8">
    <name type="scientific">Chenopodium quinoa</name>
    <name type="common">Quinoa</name>
    <dbReference type="NCBI Taxonomy" id="63459"/>
    <lineage>
        <taxon>Eukaryota</taxon>
        <taxon>Viridiplantae</taxon>
        <taxon>Streptophyta</taxon>
        <taxon>Embryophyta</taxon>
        <taxon>Tracheophyta</taxon>
        <taxon>Spermatophyta</taxon>
        <taxon>Magnoliopsida</taxon>
        <taxon>eudicotyledons</taxon>
        <taxon>Gunneridae</taxon>
        <taxon>Pentapetalae</taxon>
        <taxon>Caryophyllales</taxon>
        <taxon>Chenopodiaceae</taxon>
        <taxon>Chenopodioideae</taxon>
        <taxon>Atripliceae</taxon>
        <taxon>Chenopodium</taxon>
    </lineage>
</organism>
<dbReference type="GO" id="GO:0005886">
    <property type="term" value="C:plasma membrane"/>
    <property type="evidence" value="ECO:0007669"/>
    <property type="project" value="TreeGrafter"/>
</dbReference>
<evidence type="ECO:0000256" key="1">
    <source>
        <dbReference type="ARBA" id="ARBA00004167"/>
    </source>
</evidence>
<evidence type="ECO:0000256" key="5">
    <source>
        <dbReference type="SAM" id="Phobius"/>
    </source>
</evidence>
<dbReference type="InterPro" id="IPR004864">
    <property type="entry name" value="LEA_2"/>
</dbReference>
<dbReference type="PANTHER" id="PTHR31234">
    <property type="entry name" value="LATE EMBRYOGENESIS ABUNDANT (LEA) HYDROXYPROLINE-RICH GLYCOPROTEIN FAMILY"/>
    <property type="match status" value="1"/>
</dbReference>
<keyword evidence="4 5" id="KW-0472">Membrane</keyword>
<proteinExistence type="predicted"/>
<feature type="domain" description="Late embryogenesis abundant protein LEA-2 subgroup" evidence="6">
    <location>
        <begin position="136"/>
        <end position="230"/>
    </location>
</feature>
<keyword evidence="3 5" id="KW-1133">Transmembrane helix</keyword>
<feature type="transmembrane region" description="Helical" evidence="5">
    <location>
        <begin position="81"/>
        <end position="103"/>
    </location>
</feature>
<evidence type="ECO:0000256" key="4">
    <source>
        <dbReference type="ARBA" id="ARBA00023136"/>
    </source>
</evidence>
<dbReference type="EnsemblPlants" id="AUR62001543-RA">
    <property type="protein sequence ID" value="AUR62001543-RA:cds"/>
    <property type="gene ID" value="AUR62001543"/>
</dbReference>
<dbReference type="Pfam" id="PF03168">
    <property type="entry name" value="LEA_2"/>
    <property type="match status" value="1"/>
</dbReference>